<evidence type="ECO:0000259" key="1">
    <source>
        <dbReference type="PROSITE" id="PS51502"/>
    </source>
</evidence>
<dbReference type="PROSITE" id="PS51502">
    <property type="entry name" value="S_R_A_B_BARREL"/>
    <property type="match status" value="1"/>
</dbReference>
<dbReference type="InterPro" id="IPR011008">
    <property type="entry name" value="Dimeric_a/b-barrel"/>
</dbReference>
<organism evidence="2 3">
    <name type="scientific">Novymonas esmeraldas</name>
    <dbReference type="NCBI Taxonomy" id="1808958"/>
    <lineage>
        <taxon>Eukaryota</taxon>
        <taxon>Discoba</taxon>
        <taxon>Euglenozoa</taxon>
        <taxon>Kinetoplastea</taxon>
        <taxon>Metakinetoplastina</taxon>
        <taxon>Trypanosomatida</taxon>
        <taxon>Trypanosomatidae</taxon>
        <taxon>Novymonas</taxon>
    </lineage>
</organism>
<sequence>MQHIVLFKFDAEKLAQEFPGNGLQEGVSTMRAGGIPGLIEVNMSERNVTPWAGYQDATQGYTHALVSRHLNVDALHIYADHPAHKALQARFFKCLAAPPLRMELEFHSSL</sequence>
<accession>A0AAW0F7K4</accession>
<dbReference type="InterPro" id="IPR013097">
    <property type="entry name" value="Dabb"/>
</dbReference>
<name>A0AAW0F7K4_9TRYP</name>
<dbReference type="PANTHER" id="PTHR37832:SF1">
    <property type="entry name" value="STRESS-RESPONSE A_B BARREL DOMAIN-CONTAINING PROTEIN"/>
    <property type="match status" value="1"/>
</dbReference>
<feature type="domain" description="Stress-response A/B barrel" evidence="1">
    <location>
        <begin position="1"/>
        <end position="104"/>
    </location>
</feature>
<protein>
    <submittedName>
        <fullName evidence="2">Stress responsive A/B Barrel Domain</fullName>
    </submittedName>
</protein>
<reference evidence="2 3" key="1">
    <citation type="journal article" date="2021" name="MBio">
        <title>A New Model Trypanosomatid, Novymonas esmeraldas: Genomic Perception of Its 'Candidatus Pandoraea novymonadis' Endosymbiont.</title>
        <authorList>
            <person name="Zakharova A."/>
            <person name="Saura A."/>
            <person name="Butenko A."/>
            <person name="Podesvova L."/>
            <person name="Warmusova S."/>
            <person name="Kostygov A.Y."/>
            <person name="Nenarokova A."/>
            <person name="Lukes J."/>
            <person name="Opperdoes F.R."/>
            <person name="Yurchenko V."/>
        </authorList>
    </citation>
    <scope>NUCLEOTIDE SEQUENCE [LARGE SCALE GENOMIC DNA]</scope>
    <source>
        <strain evidence="2 3">E262AT.01</strain>
    </source>
</reference>
<dbReference type="EMBL" id="JAECZO010000020">
    <property type="protein sequence ID" value="KAK7201781.1"/>
    <property type="molecule type" value="Genomic_DNA"/>
</dbReference>
<dbReference type="SMART" id="SM00886">
    <property type="entry name" value="Dabb"/>
    <property type="match status" value="1"/>
</dbReference>
<dbReference type="Pfam" id="PF07876">
    <property type="entry name" value="Dabb"/>
    <property type="match status" value="1"/>
</dbReference>
<dbReference type="Gene3D" id="3.30.70.100">
    <property type="match status" value="1"/>
</dbReference>
<dbReference type="Proteomes" id="UP001430356">
    <property type="component" value="Unassembled WGS sequence"/>
</dbReference>
<evidence type="ECO:0000313" key="3">
    <source>
        <dbReference type="Proteomes" id="UP001430356"/>
    </source>
</evidence>
<dbReference type="PANTHER" id="PTHR37832">
    <property type="entry name" value="BLL2683 PROTEIN"/>
    <property type="match status" value="1"/>
</dbReference>
<comment type="caution">
    <text evidence="2">The sequence shown here is derived from an EMBL/GenBank/DDBJ whole genome shotgun (WGS) entry which is preliminary data.</text>
</comment>
<evidence type="ECO:0000313" key="2">
    <source>
        <dbReference type="EMBL" id="KAK7201781.1"/>
    </source>
</evidence>
<dbReference type="AlphaFoldDB" id="A0AAW0F7K4"/>
<proteinExistence type="predicted"/>
<gene>
    <name evidence="2" type="ORF">NESM_000244300</name>
</gene>
<dbReference type="SUPFAM" id="SSF54909">
    <property type="entry name" value="Dimeric alpha+beta barrel"/>
    <property type="match status" value="1"/>
</dbReference>
<keyword evidence="3" id="KW-1185">Reference proteome</keyword>